<dbReference type="AlphaFoldDB" id="A0A7R9KYG3"/>
<evidence type="ECO:0000313" key="6">
    <source>
        <dbReference type="Proteomes" id="UP000759131"/>
    </source>
</evidence>
<keyword evidence="6" id="KW-1185">Reference proteome</keyword>
<evidence type="ECO:0000313" key="5">
    <source>
        <dbReference type="EMBL" id="CAD7631774.1"/>
    </source>
</evidence>
<dbReference type="EMBL" id="OC864537">
    <property type="protein sequence ID" value="CAD7631774.1"/>
    <property type="molecule type" value="Genomic_DNA"/>
</dbReference>
<evidence type="ECO:0000259" key="4">
    <source>
        <dbReference type="Pfam" id="PF01826"/>
    </source>
</evidence>
<dbReference type="OrthoDB" id="7612169at2759"/>
<evidence type="ECO:0000256" key="2">
    <source>
        <dbReference type="ARBA" id="ARBA00023157"/>
    </source>
</evidence>
<organism evidence="5">
    <name type="scientific">Medioppia subpectinata</name>
    <dbReference type="NCBI Taxonomy" id="1979941"/>
    <lineage>
        <taxon>Eukaryota</taxon>
        <taxon>Metazoa</taxon>
        <taxon>Ecdysozoa</taxon>
        <taxon>Arthropoda</taxon>
        <taxon>Chelicerata</taxon>
        <taxon>Arachnida</taxon>
        <taxon>Acari</taxon>
        <taxon>Acariformes</taxon>
        <taxon>Sarcoptiformes</taxon>
        <taxon>Oribatida</taxon>
        <taxon>Brachypylina</taxon>
        <taxon>Oppioidea</taxon>
        <taxon>Oppiidae</taxon>
        <taxon>Medioppia</taxon>
    </lineage>
</organism>
<dbReference type="InterPro" id="IPR036084">
    <property type="entry name" value="Ser_inhib-like_sf"/>
</dbReference>
<keyword evidence="2" id="KW-1015">Disulfide bond</keyword>
<dbReference type="Pfam" id="PF01826">
    <property type="entry name" value="TIL"/>
    <property type="match status" value="1"/>
</dbReference>
<feature type="domain" description="TIL" evidence="4">
    <location>
        <begin position="26"/>
        <end position="84"/>
    </location>
</feature>
<gene>
    <name evidence="5" type="ORF">OSB1V03_LOCUS12183</name>
</gene>
<protein>
    <recommendedName>
        <fullName evidence="4">TIL domain-containing protein</fullName>
    </recommendedName>
</protein>
<dbReference type="Gene3D" id="2.10.25.10">
    <property type="entry name" value="Laminin"/>
    <property type="match status" value="1"/>
</dbReference>
<dbReference type="PANTHER" id="PTHR23259:SF70">
    <property type="entry name" value="ACCESSORY GLAND PROTEIN ACP62F-RELATED"/>
    <property type="match status" value="1"/>
</dbReference>
<dbReference type="PANTHER" id="PTHR23259">
    <property type="entry name" value="RIDDLE"/>
    <property type="match status" value="1"/>
</dbReference>
<proteinExistence type="predicted"/>
<evidence type="ECO:0000256" key="1">
    <source>
        <dbReference type="ARBA" id="ARBA00022690"/>
    </source>
</evidence>
<keyword evidence="3" id="KW-0732">Signal</keyword>
<dbReference type="CDD" id="cd19941">
    <property type="entry name" value="TIL"/>
    <property type="match status" value="1"/>
</dbReference>
<feature type="signal peptide" evidence="3">
    <location>
        <begin position="1"/>
        <end position="19"/>
    </location>
</feature>
<feature type="chain" id="PRO_5035591892" description="TIL domain-containing protein" evidence="3">
    <location>
        <begin position="20"/>
        <end position="185"/>
    </location>
</feature>
<dbReference type="InterPro" id="IPR002919">
    <property type="entry name" value="TIL_dom"/>
</dbReference>
<name>A0A7R9KYG3_9ACAR</name>
<dbReference type="SUPFAM" id="SSF57567">
    <property type="entry name" value="Serine protease inhibitors"/>
    <property type="match status" value="1"/>
</dbReference>
<dbReference type="GO" id="GO:0030414">
    <property type="term" value="F:peptidase inhibitor activity"/>
    <property type="evidence" value="ECO:0007669"/>
    <property type="project" value="UniProtKB-KW"/>
</dbReference>
<sequence>MSPTLIFALLLTLSAVTFGQSQNQDCGPNEVYNSCGSSCPDTCETVLKGNKYQQTCTMQCVSGCFCRDGLVKDGSGKCVSTDVCRHKEPVVRDRDTDSDGSSAISEDSHIEDTMLGNDIFSASKRPLAVNLEYTDNYSYNYTHNYADNYTHKFTHNYTHNNTLYYTLFYTLYYTHNESHNSFIGC</sequence>
<dbReference type="Proteomes" id="UP000759131">
    <property type="component" value="Unassembled WGS sequence"/>
</dbReference>
<evidence type="ECO:0000256" key="3">
    <source>
        <dbReference type="SAM" id="SignalP"/>
    </source>
</evidence>
<dbReference type="InterPro" id="IPR051368">
    <property type="entry name" value="SerProtInhib-TIL_Domain"/>
</dbReference>
<keyword evidence="1" id="KW-0646">Protease inhibitor</keyword>
<dbReference type="EMBL" id="CAJPIZ010009962">
    <property type="protein sequence ID" value="CAG2112204.1"/>
    <property type="molecule type" value="Genomic_DNA"/>
</dbReference>
<accession>A0A7R9KYG3</accession>
<reference evidence="5" key="1">
    <citation type="submission" date="2020-11" db="EMBL/GenBank/DDBJ databases">
        <authorList>
            <person name="Tran Van P."/>
        </authorList>
    </citation>
    <scope>NUCLEOTIDE SEQUENCE</scope>
</reference>